<evidence type="ECO:0000256" key="1">
    <source>
        <dbReference type="SAM" id="MobiDB-lite"/>
    </source>
</evidence>
<dbReference type="Proteomes" id="UP001595993">
    <property type="component" value="Unassembled WGS sequence"/>
</dbReference>
<evidence type="ECO:0008006" key="4">
    <source>
        <dbReference type="Google" id="ProtNLM"/>
    </source>
</evidence>
<comment type="caution">
    <text evidence="2">The sequence shown here is derived from an EMBL/GenBank/DDBJ whole genome shotgun (WGS) entry which is preliminary data.</text>
</comment>
<reference evidence="3" key="1">
    <citation type="journal article" date="2019" name="Int. J. Syst. Evol. Microbiol.">
        <title>The Global Catalogue of Microorganisms (GCM) 10K type strain sequencing project: providing services to taxonomists for standard genome sequencing and annotation.</title>
        <authorList>
            <consortium name="The Broad Institute Genomics Platform"/>
            <consortium name="The Broad Institute Genome Sequencing Center for Infectious Disease"/>
            <person name="Wu L."/>
            <person name="Ma J."/>
        </authorList>
    </citation>
    <scope>NUCLEOTIDE SEQUENCE [LARGE SCALE GENOMIC DNA]</scope>
    <source>
        <strain evidence="3">CGMCC 4.7139</strain>
    </source>
</reference>
<feature type="compositionally biased region" description="Low complexity" evidence="1">
    <location>
        <begin position="68"/>
        <end position="79"/>
    </location>
</feature>
<evidence type="ECO:0000313" key="3">
    <source>
        <dbReference type="Proteomes" id="UP001595993"/>
    </source>
</evidence>
<feature type="region of interest" description="Disordered" evidence="1">
    <location>
        <begin position="30"/>
        <end position="106"/>
    </location>
</feature>
<gene>
    <name evidence="2" type="ORF">ACFO9E_04090</name>
</gene>
<organism evidence="2 3">
    <name type="scientific">Streptomyces maoxianensis</name>
    <dbReference type="NCBI Taxonomy" id="1459942"/>
    <lineage>
        <taxon>Bacteria</taxon>
        <taxon>Bacillati</taxon>
        <taxon>Actinomycetota</taxon>
        <taxon>Actinomycetes</taxon>
        <taxon>Kitasatosporales</taxon>
        <taxon>Streptomycetaceae</taxon>
        <taxon>Streptomyces</taxon>
    </lineage>
</organism>
<keyword evidence="3" id="KW-1185">Reference proteome</keyword>
<sequence>MNQFHSQPLAATRRIVAVVVLVLVTLLGTSDGSGVSAAGGATARAPASAPPDPAGGDRPEETDTEMSPAGPGRARPAARYVAPDTIARTATAEPVPYRPRRSRPTEIAHTPRAVRCVVLRC</sequence>
<dbReference type="RefSeq" id="WP_381191695.1">
    <property type="nucleotide sequence ID" value="NZ_JBHSFE010000005.1"/>
</dbReference>
<evidence type="ECO:0000313" key="2">
    <source>
        <dbReference type="EMBL" id="MFC4607005.1"/>
    </source>
</evidence>
<dbReference type="EMBL" id="JBHSFE010000005">
    <property type="protein sequence ID" value="MFC4607005.1"/>
    <property type="molecule type" value="Genomic_DNA"/>
</dbReference>
<proteinExistence type="predicted"/>
<feature type="compositionally biased region" description="Low complexity" evidence="1">
    <location>
        <begin position="30"/>
        <end position="47"/>
    </location>
</feature>
<accession>A0ABV9FY77</accession>
<name>A0ABV9FY77_9ACTN</name>
<protein>
    <recommendedName>
        <fullName evidence="4">Secreted protein</fullName>
    </recommendedName>
</protein>